<dbReference type="KEGG" id="hcv:FTV88_0587"/>
<keyword evidence="2" id="KW-0067">ATP-binding</keyword>
<proteinExistence type="predicted"/>
<accession>A0A5Q2MZV4</accession>
<evidence type="ECO:0000259" key="1">
    <source>
        <dbReference type="Pfam" id="PF13581"/>
    </source>
</evidence>
<keyword evidence="3" id="KW-1185">Reference proteome</keyword>
<organism evidence="2 3">
    <name type="scientific">Heliorestis convoluta</name>
    <dbReference type="NCBI Taxonomy" id="356322"/>
    <lineage>
        <taxon>Bacteria</taxon>
        <taxon>Bacillati</taxon>
        <taxon>Bacillota</taxon>
        <taxon>Clostridia</taxon>
        <taxon>Eubacteriales</taxon>
        <taxon>Heliobacteriaceae</taxon>
        <taxon>Heliorestis</taxon>
    </lineage>
</organism>
<dbReference type="Proteomes" id="UP000366051">
    <property type="component" value="Chromosome"/>
</dbReference>
<sequence length="146" mass="16995">MFVIEINICCSATTENLPYLTHMVEQTLLQEIVEEHREIAFAIHEALINAVEAVRRDHTYNVGFLTLHLKITEQEVYVSVTNSGSAYSRYEAEYMLNQDMLQVLHQDCGRGFLFMQALMDEICIENLDNRKAFSVIMRKFRKKKEG</sequence>
<dbReference type="InterPro" id="IPR036890">
    <property type="entry name" value="HATPase_C_sf"/>
</dbReference>
<reference evidence="3" key="1">
    <citation type="submission" date="2019-11" db="EMBL/GenBank/DDBJ databases">
        <title>Genome sequence of Heliorestis convoluta strain HH, an alkaliphilic and minimalistic phototrophic bacterium from a soda lake in Egypt.</title>
        <authorList>
            <person name="Dewey E.D."/>
            <person name="Stokes L.M."/>
            <person name="Burchell B.M."/>
            <person name="Shaffer K.N."/>
            <person name="Huntington A.M."/>
            <person name="Baker J.M."/>
            <person name="Nadendla S."/>
            <person name="Giglio M.G."/>
            <person name="Touchman J.W."/>
            <person name="Blankenship R.E."/>
            <person name="Madigan M.T."/>
            <person name="Sattley W.M."/>
        </authorList>
    </citation>
    <scope>NUCLEOTIDE SEQUENCE [LARGE SCALE GENOMIC DNA]</scope>
    <source>
        <strain evidence="3">HH</strain>
    </source>
</reference>
<dbReference type="AlphaFoldDB" id="A0A5Q2MZV4"/>
<dbReference type="Gene3D" id="3.30.565.10">
    <property type="entry name" value="Histidine kinase-like ATPase, C-terminal domain"/>
    <property type="match status" value="1"/>
</dbReference>
<feature type="domain" description="Histidine kinase/HSP90-like ATPase" evidence="1">
    <location>
        <begin position="11"/>
        <end position="130"/>
    </location>
</feature>
<dbReference type="SUPFAM" id="SSF55874">
    <property type="entry name" value="ATPase domain of HSP90 chaperone/DNA topoisomerase II/histidine kinase"/>
    <property type="match status" value="1"/>
</dbReference>
<gene>
    <name evidence="2" type="ORF">FTV88_0587</name>
</gene>
<name>A0A5Q2MZV4_9FIRM</name>
<evidence type="ECO:0000313" key="3">
    <source>
        <dbReference type="Proteomes" id="UP000366051"/>
    </source>
</evidence>
<protein>
    <submittedName>
        <fullName evidence="2">ATP-binding protein, putative</fullName>
    </submittedName>
</protein>
<dbReference type="CDD" id="cd16936">
    <property type="entry name" value="HATPase_RsbW-like"/>
    <property type="match status" value="1"/>
</dbReference>
<dbReference type="Pfam" id="PF13581">
    <property type="entry name" value="HATPase_c_2"/>
    <property type="match status" value="1"/>
</dbReference>
<dbReference type="EMBL" id="CP045875">
    <property type="protein sequence ID" value="QGG46766.1"/>
    <property type="molecule type" value="Genomic_DNA"/>
</dbReference>
<keyword evidence="2" id="KW-0547">Nucleotide-binding</keyword>
<dbReference type="GO" id="GO:0005524">
    <property type="term" value="F:ATP binding"/>
    <property type="evidence" value="ECO:0007669"/>
    <property type="project" value="UniProtKB-KW"/>
</dbReference>
<dbReference type="InterPro" id="IPR003594">
    <property type="entry name" value="HATPase_dom"/>
</dbReference>
<evidence type="ECO:0000313" key="2">
    <source>
        <dbReference type="EMBL" id="QGG46766.1"/>
    </source>
</evidence>